<sequence>MARPNKKGLDYFPFDVDFATNAKVEAVMGEFGAKGVLIMIYLLSAVYQDGYFLRWNKLLQMQLANRVDGSSPELVNQIVDRLIDYGTFDKELFNSAKVLTSQRIQQTYLDATKRRKQQKPTLYWINDDNNPHSSVVNVDINPQSKVKESKVNKTKQKPLRQKRAKRVYDQESDYYKLAKFFVEKIRENNANFKTPNLQTWSDDFRKLIEIDKRDKHQVALLIKWVQRDSFWAPNVLSPSKLRKKFDQLAMKMDQDGSMGPSEPPVSKKPVYSDGEQRSIDIMQAFSTHDHDAQQATQALQVKYPDITLEDVERQVYPERFRKEDVF</sequence>
<comment type="caution">
    <text evidence="3">The sequence shown here is derived from an EMBL/GenBank/DDBJ whole genome shotgun (WGS) entry which is preliminary data.</text>
</comment>
<dbReference type="InterPro" id="IPR025400">
    <property type="entry name" value="Lin1244/Lin1753-like_N"/>
</dbReference>
<evidence type="ECO:0000259" key="2">
    <source>
        <dbReference type="Pfam" id="PF14297"/>
    </source>
</evidence>
<gene>
    <name evidence="3" type="ORF">FD41_GL000744</name>
</gene>
<dbReference type="PATRIC" id="fig|1423743.5.peg.759"/>
<evidence type="ECO:0000256" key="1">
    <source>
        <dbReference type="SAM" id="MobiDB-lite"/>
    </source>
</evidence>
<keyword evidence="4" id="KW-1185">Reference proteome</keyword>
<evidence type="ECO:0000313" key="3">
    <source>
        <dbReference type="EMBL" id="KRM05354.1"/>
    </source>
</evidence>
<dbReference type="EMBL" id="AZFY01000109">
    <property type="protein sequence ID" value="KRM05354.1"/>
    <property type="molecule type" value="Genomic_DNA"/>
</dbReference>
<proteinExistence type="predicted"/>
<organism evidence="3 4">
    <name type="scientific">Lentilactobacillus farraginis DSM 18382 = JCM 14108</name>
    <dbReference type="NCBI Taxonomy" id="1423743"/>
    <lineage>
        <taxon>Bacteria</taxon>
        <taxon>Bacillati</taxon>
        <taxon>Bacillota</taxon>
        <taxon>Bacilli</taxon>
        <taxon>Lactobacillales</taxon>
        <taxon>Lactobacillaceae</taxon>
        <taxon>Lentilactobacillus</taxon>
    </lineage>
</organism>
<name>A0A0R1VIL0_9LACO</name>
<feature type="domain" description="Lin1244/Lin1753-like N-terminal" evidence="2">
    <location>
        <begin position="11"/>
        <end position="104"/>
    </location>
</feature>
<dbReference type="PANTHER" id="PTHR39196">
    <property type="entry name" value="PRIMOSOME, DNAD SUBUNIT"/>
    <property type="match status" value="1"/>
</dbReference>
<dbReference type="Proteomes" id="UP000051966">
    <property type="component" value="Unassembled WGS sequence"/>
</dbReference>
<accession>A0A0R1VIL0</accession>
<protein>
    <recommendedName>
        <fullName evidence="2">Lin1244/Lin1753-like N-terminal domain-containing protein</fullName>
    </recommendedName>
</protein>
<dbReference type="PANTHER" id="PTHR39196:SF1">
    <property type="entry name" value="PRIMOSOME, DNAD SUBUNIT"/>
    <property type="match status" value="1"/>
</dbReference>
<evidence type="ECO:0000313" key="4">
    <source>
        <dbReference type="Proteomes" id="UP000051966"/>
    </source>
</evidence>
<dbReference type="AlphaFoldDB" id="A0A0R1VIL0"/>
<reference evidence="3 4" key="1">
    <citation type="journal article" date="2015" name="Genome Announc.">
        <title>Expanding the biotechnology potential of lactobacilli through comparative genomics of 213 strains and associated genera.</title>
        <authorList>
            <person name="Sun Z."/>
            <person name="Harris H.M."/>
            <person name="McCann A."/>
            <person name="Guo C."/>
            <person name="Argimon S."/>
            <person name="Zhang W."/>
            <person name="Yang X."/>
            <person name="Jeffery I.B."/>
            <person name="Cooney J.C."/>
            <person name="Kagawa T.F."/>
            <person name="Liu W."/>
            <person name="Song Y."/>
            <person name="Salvetti E."/>
            <person name="Wrobel A."/>
            <person name="Rasinkangas P."/>
            <person name="Parkhill J."/>
            <person name="Rea M.C."/>
            <person name="O'Sullivan O."/>
            <person name="Ritari J."/>
            <person name="Douillard F.P."/>
            <person name="Paul Ross R."/>
            <person name="Yang R."/>
            <person name="Briner A.E."/>
            <person name="Felis G.E."/>
            <person name="de Vos W.M."/>
            <person name="Barrangou R."/>
            <person name="Klaenhammer T.R."/>
            <person name="Caufield P.W."/>
            <person name="Cui Y."/>
            <person name="Zhang H."/>
            <person name="O'Toole P.W."/>
        </authorList>
    </citation>
    <scope>NUCLEOTIDE SEQUENCE [LARGE SCALE GENOMIC DNA]</scope>
    <source>
        <strain evidence="3 4">DSM 18382</strain>
    </source>
</reference>
<dbReference type="Pfam" id="PF14297">
    <property type="entry name" value="Lin1244_N"/>
    <property type="match status" value="1"/>
</dbReference>
<feature type="region of interest" description="Disordered" evidence="1">
    <location>
        <begin position="253"/>
        <end position="272"/>
    </location>
</feature>
<dbReference type="OrthoDB" id="1047417at2"/>
<dbReference type="RefSeq" id="WP_082618033.1">
    <property type="nucleotide sequence ID" value="NZ_AZFY01000109.1"/>
</dbReference>